<dbReference type="Gene3D" id="1.10.3430.10">
    <property type="entry name" value="Ammonium transporter AmtB like domains"/>
    <property type="match status" value="1"/>
</dbReference>
<keyword evidence="5 6" id="KW-0472">Membrane</keyword>
<evidence type="ECO:0000256" key="3">
    <source>
        <dbReference type="ARBA" id="ARBA00022692"/>
    </source>
</evidence>
<dbReference type="GO" id="GO:0097272">
    <property type="term" value="P:ammonium homeostasis"/>
    <property type="evidence" value="ECO:0007669"/>
    <property type="project" value="TreeGrafter"/>
</dbReference>
<keyword evidence="3 6" id="KW-0812">Transmembrane</keyword>
<comment type="subcellular location">
    <subcellularLocation>
        <location evidence="1">Membrane</location>
        <topology evidence="1">Multi-pass membrane protein</topology>
    </subcellularLocation>
</comment>
<keyword evidence="4 6" id="KW-1133">Transmembrane helix</keyword>
<name>A0A9K3CQ06_9EUKA</name>
<dbReference type="PANTHER" id="PTHR11730">
    <property type="entry name" value="AMMONIUM TRANSPORTER"/>
    <property type="match status" value="1"/>
</dbReference>
<evidence type="ECO:0000313" key="9">
    <source>
        <dbReference type="Proteomes" id="UP000265618"/>
    </source>
</evidence>
<feature type="transmembrane region" description="Helical" evidence="6">
    <location>
        <begin position="234"/>
        <end position="253"/>
    </location>
</feature>
<evidence type="ECO:0000256" key="5">
    <source>
        <dbReference type="ARBA" id="ARBA00023136"/>
    </source>
</evidence>
<feature type="transmembrane region" description="Helical" evidence="6">
    <location>
        <begin position="400"/>
        <end position="425"/>
    </location>
</feature>
<feature type="transmembrane region" description="Helical" evidence="6">
    <location>
        <begin position="360"/>
        <end position="380"/>
    </location>
</feature>
<feature type="transmembrane region" description="Helical" evidence="6">
    <location>
        <begin position="148"/>
        <end position="171"/>
    </location>
</feature>
<evidence type="ECO:0000256" key="2">
    <source>
        <dbReference type="ARBA" id="ARBA00011036"/>
    </source>
</evidence>
<feature type="domain" description="Ammonium transporter AmtB-like" evidence="7">
    <location>
        <begin position="38"/>
        <end position="432"/>
    </location>
</feature>
<evidence type="ECO:0000256" key="4">
    <source>
        <dbReference type="ARBA" id="ARBA00022989"/>
    </source>
</evidence>
<comment type="caution">
    <text evidence="8">The sequence shown here is derived from an EMBL/GenBank/DDBJ whole genome shotgun (WGS) entry which is preliminary data.</text>
</comment>
<feature type="transmembrane region" description="Helical" evidence="6">
    <location>
        <begin position="76"/>
        <end position="95"/>
    </location>
</feature>
<evidence type="ECO:0000256" key="6">
    <source>
        <dbReference type="SAM" id="Phobius"/>
    </source>
</evidence>
<evidence type="ECO:0000259" key="7">
    <source>
        <dbReference type="Pfam" id="PF00909"/>
    </source>
</evidence>
<feature type="transmembrane region" description="Helical" evidence="6">
    <location>
        <begin position="321"/>
        <end position="340"/>
    </location>
</feature>
<gene>
    <name evidence="8" type="ORF">KIPB_000993</name>
</gene>
<comment type="similarity">
    <text evidence="2">Belongs to the ammonium transporter (TC 2.A.49) family. Rh subfamily.</text>
</comment>
<dbReference type="PRINTS" id="PR00342">
    <property type="entry name" value="RHESUSRHD"/>
</dbReference>
<evidence type="ECO:0000256" key="1">
    <source>
        <dbReference type="ARBA" id="ARBA00004141"/>
    </source>
</evidence>
<dbReference type="GO" id="GO:0005886">
    <property type="term" value="C:plasma membrane"/>
    <property type="evidence" value="ECO:0007669"/>
    <property type="project" value="InterPro"/>
</dbReference>
<feature type="transmembrane region" description="Helical" evidence="6">
    <location>
        <begin position="115"/>
        <end position="136"/>
    </location>
</feature>
<accession>A0A9K3CQ06</accession>
<dbReference type="PANTHER" id="PTHR11730:SF60">
    <property type="entry name" value="RH50, ISOFORM D"/>
    <property type="match status" value="1"/>
</dbReference>
<feature type="transmembrane region" description="Helical" evidence="6">
    <location>
        <begin position="259"/>
        <end position="284"/>
    </location>
</feature>
<dbReference type="OrthoDB" id="534912at2759"/>
<keyword evidence="9" id="KW-1185">Reference proteome</keyword>
<proteinExistence type="inferred from homology"/>
<dbReference type="Proteomes" id="UP000265618">
    <property type="component" value="Unassembled WGS sequence"/>
</dbReference>
<dbReference type="InterPro" id="IPR002229">
    <property type="entry name" value="RhesusRHD"/>
</dbReference>
<feature type="transmembrane region" description="Helical" evidence="6">
    <location>
        <begin position="17"/>
        <end position="38"/>
    </location>
</feature>
<dbReference type="GO" id="GO:0008519">
    <property type="term" value="F:ammonium channel activity"/>
    <property type="evidence" value="ECO:0007669"/>
    <property type="project" value="InterPro"/>
</dbReference>
<dbReference type="InterPro" id="IPR029020">
    <property type="entry name" value="Ammonium/urea_transptr"/>
</dbReference>
<sequence>MTESKSKMTGCGHKDSLWVLLIVQALLAVFFCFTGEIRVDALGEDTLQCVLFVLVAVMLVVGFPALMAFPGRFGFSALFFSYVLIAVTFQFHLFMQWLRELIEHHIEDSGHDFEFHVGAIQGLEALFAVAVILISFGVVEGRWSFAQYIVAAILETCFYTFSCFLSAFLAPRAIGHDYSVMDFGGSILVHLFGGVFGVCMCMGERKMNKRDQTIKKEDETTDKSGATSYTSDQISAIGSLVLWAFWPAFAAALTDTSLFGYNAVATLAALCASTIVAFPLSGLFRAKEMHLKFDAADLANASLAGGVAVGAMLGIRMPFGVIMLTGMAAGCLSVAGYAFIQPAIQAKIPYLRDACGVMNLHLMPGLLGGLLNIIVIATGISGGLQTAGTDDETDFESKQWLVQLLCLLITIAFAMVTGGLTGVAVSKIDTLEAGEMFHDHVTFETPEEGYNPCEEEEVSEINLEGSVVCDTTV</sequence>
<dbReference type="SUPFAM" id="SSF111352">
    <property type="entry name" value="Ammonium transporter"/>
    <property type="match status" value="1"/>
</dbReference>
<dbReference type="EMBL" id="BDIP01000127">
    <property type="protein sequence ID" value="GIQ80230.1"/>
    <property type="molecule type" value="Genomic_DNA"/>
</dbReference>
<feature type="transmembrane region" description="Helical" evidence="6">
    <location>
        <begin position="50"/>
        <end position="69"/>
    </location>
</feature>
<dbReference type="Pfam" id="PF00909">
    <property type="entry name" value="Ammonium_transp"/>
    <property type="match status" value="1"/>
</dbReference>
<feature type="transmembrane region" description="Helical" evidence="6">
    <location>
        <begin position="183"/>
        <end position="203"/>
    </location>
</feature>
<organism evidence="8 9">
    <name type="scientific">Kipferlia bialata</name>
    <dbReference type="NCBI Taxonomy" id="797122"/>
    <lineage>
        <taxon>Eukaryota</taxon>
        <taxon>Metamonada</taxon>
        <taxon>Carpediemonas-like organisms</taxon>
        <taxon>Kipferlia</taxon>
    </lineage>
</organism>
<dbReference type="AlphaFoldDB" id="A0A9K3CQ06"/>
<reference evidence="8 9" key="1">
    <citation type="journal article" date="2018" name="PLoS ONE">
        <title>The draft genome of Kipferlia bialata reveals reductive genome evolution in fornicate parasites.</title>
        <authorList>
            <person name="Tanifuji G."/>
            <person name="Takabayashi S."/>
            <person name="Kume K."/>
            <person name="Takagi M."/>
            <person name="Nakayama T."/>
            <person name="Kamikawa R."/>
            <person name="Inagaki Y."/>
            <person name="Hashimoto T."/>
        </authorList>
    </citation>
    <scope>NUCLEOTIDE SEQUENCE [LARGE SCALE GENOMIC DNA]</scope>
    <source>
        <strain evidence="8">NY0173</strain>
    </source>
</reference>
<protein>
    <submittedName>
        <fullName evidence="8">Ammonium transporter</fullName>
    </submittedName>
</protein>
<feature type="transmembrane region" description="Helical" evidence="6">
    <location>
        <begin position="296"/>
        <end position="315"/>
    </location>
</feature>
<dbReference type="InterPro" id="IPR024041">
    <property type="entry name" value="NH4_transpt_AmtB-like_dom"/>
</dbReference>
<evidence type="ECO:0000313" key="8">
    <source>
        <dbReference type="EMBL" id="GIQ80230.1"/>
    </source>
</evidence>